<gene>
    <name evidence="5" type="ORF">BCR34DRAFT_597436</name>
</gene>
<evidence type="ECO:0000256" key="1">
    <source>
        <dbReference type="ARBA" id="ARBA00022884"/>
    </source>
</evidence>
<protein>
    <submittedName>
        <fullName evidence="5">Putative U1 small nuclear ribonucleo protein</fullName>
    </submittedName>
</protein>
<dbReference type="AlphaFoldDB" id="A0A1Y2A2J0"/>
<sequence length="243" mass="27117">MSKEKMEGVVYSSSGIPITTLYVNNLYERADVSFMTEALRTIFQEYGEIVDVVMKKSLYRKGQAFVVFKDPTSITKAMSMQGFPLYDKPMRLAPAKTVSDATVKSEGDEEQLEQHIRKRKSDKERKQAKLAQEAQKNAPHAPGAAEPSKARPAKSAAAVIPDEFLPPNKILFLQNIPSDIDGDELTTIFERFPGFKEVRSIPSRAIAFAEYDTEQNAITAKEATAGMAIGAEQKQMKVTYQRK</sequence>
<dbReference type="SUPFAM" id="SSF54928">
    <property type="entry name" value="RNA-binding domain, RBD"/>
    <property type="match status" value="1"/>
</dbReference>
<dbReference type="PANTHER" id="PTHR10501">
    <property type="entry name" value="U1 SMALL NUCLEAR RIBONUCLEOPROTEIN A/U2 SMALL NUCLEAR RIBONUCLEOPROTEIN B"/>
    <property type="match status" value="1"/>
</dbReference>
<keyword evidence="1 2" id="KW-0694">RNA-binding</keyword>
<dbReference type="InterPro" id="IPR000504">
    <property type="entry name" value="RRM_dom"/>
</dbReference>
<dbReference type="InterPro" id="IPR035979">
    <property type="entry name" value="RBD_domain_sf"/>
</dbReference>
<feature type="region of interest" description="Disordered" evidence="3">
    <location>
        <begin position="97"/>
        <end position="155"/>
    </location>
</feature>
<accession>A0A1Y2A2J0</accession>
<dbReference type="InterPro" id="IPR012677">
    <property type="entry name" value="Nucleotide-bd_a/b_plait_sf"/>
</dbReference>
<evidence type="ECO:0000256" key="3">
    <source>
        <dbReference type="SAM" id="MobiDB-lite"/>
    </source>
</evidence>
<dbReference type="EMBL" id="MCFA01000016">
    <property type="protein sequence ID" value="ORY16729.1"/>
    <property type="molecule type" value="Genomic_DNA"/>
</dbReference>
<keyword evidence="6" id="KW-1185">Reference proteome</keyword>
<evidence type="ECO:0000259" key="4">
    <source>
        <dbReference type="PROSITE" id="PS50102"/>
    </source>
</evidence>
<dbReference type="SMART" id="SM00360">
    <property type="entry name" value="RRM"/>
    <property type="match status" value="2"/>
</dbReference>
<dbReference type="Pfam" id="PF00076">
    <property type="entry name" value="RRM_1"/>
    <property type="match status" value="2"/>
</dbReference>
<dbReference type="Proteomes" id="UP000193144">
    <property type="component" value="Unassembled WGS sequence"/>
</dbReference>
<evidence type="ECO:0000256" key="2">
    <source>
        <dbReference type="PROSITE-ProRule" id="PRU00176"/>
    </source>
</evidence>
<name>A0A1Y2A2J0_9PLEO</name>
<evidence type="ECO:0000313" key="6">
    <source>
        <dbReference type="Proteomes" id="UP000193144"/>
    </source>
</evidence>
<dbReference type="CDD" id="cd12247">
    <property type="entry name" value="RRM2_U1A_like"/>
    <property type="match status" value="1"/>
</dbReference>
<comment type="caution">
    <text evidence="5">The sequence shown here is derived from an EMBL/GenBank/DDBJ whole genome shotgun (WGS) entry which is preliminary data.</text>
</comment>
<feature type="domain" description="RRM" evidence="4">
    <location>
        <begin position="169"/>
        <end position="243"/>
    </location>
</feature>
<proteinExistence type="predicted"/>
<dbReference type="FunFam" id="3.30.70.330:FF:000029">
    <property type="entry name" value="U2 small nuclear ribonucleoprotein B"/>
    <property type="match status" value="1"/>
</dbReference>
<reference evidence="5 6" key="1">
    <citation type="submission" date="2016-07" db="EMBL/GenBank/DDBJ databases">
        <title>Pervasive Adenine N6-methylation of Active Genes in Fungi.</title>
        <authorList>
            <consortium name="DOE Joint Genome Institute"/>
            <person name="Mondo S.J."/>
            <person name="Dannebaum R.O."/>
            <person name="Kuo R.C."/>
            <person name="Labutti K."/>
            <person name="Haridas S."/>
            <person name="Kuo A."/>
            <person name="Salamov A."/>
            <person name="Ahrendt S.R."/>
            <person name="Lipzen A."/>
            <person name="Sullivan W."/>
            <person name="Andreopoulos W.B."/>
            <person name="Clum A."/>
            <person name="Lindquist E."/>
            <person name="Daum C."/>
            <person name="Ramamoorthy G.K."/>
            <person name="Gryganskyi A."/>
            <person name="Culley D."/>
            <person name="Magnuson J.K."/>
            <person name="James T.Y."/>
            <person name="O'Malley M.A."/>
            <person name="Stajich J.E."/>
            <person name="Spatafora J.W."/>
            <person name="Visel A."/>
            <person name="Grigoriev I.V."/>
        </authorList>
    </citation>
    <scope>NUCLEOTIDE SEQUENCE [LARGE SCALE GENOMIC DNA]</scope>
    <source>
        <strain evidence="5 6">CBS 115471</strain>
    </source>
</reference>
<evidence type="ECO:0000313" key="5">
    <source>
        <dbReference type="EMBL" id="ORY16729.1"/>
    </source>
</evidence>
<feature type="domain" description="RRM" evidence="4">
    <location>
        <begin position="19"/>
        <end position="97"/>
    </location>
</feature>
<dbReference type="PROSITE" id="PS50102">
    <property type="entry name" value="RRM"/>
    <property type="match status" value="2"/>
</dbReference>
<dbReference type="Gene3D" id="3.30.70.330">
    <property type="match status" value="2"/>
</dbReference>
<dbReference type="GO" id="GO:0003723">
    <property type="term" value="F:RNA binding"/>
    <property type="evidence" value="ECO:0007669"/>
    <property type="project" value="UniProtKB-UniRule"/>
</dbReference>
<dbReference type="OrthoDB" id="266020at2759"/>
<organism evidence="5 6">
    <name type="scientific">Clohesyomyces aquaticus</name>
    <dbReference type="NCBI Taxonomy" id="1231657"/>
    <lineage>
        <taxon>Eukaryota</taxon>
        <taxon>Fungi</taxon>
        <taxon>Dikarya</taxon>
        <taxon>Ascomycota</taxon>
        <taxon>Pezizomycotina</taxon>
        <taxon>Dothideomycetes</taxon>
        <taxon>Pleosporomycetidae</taxon>
        <taxon>Pleosporales</taxon>
        <taxon>Lindgomycetaceae</taxon>
        <taxon>Clohesyomyces</taxon>
    </lineage>
</organism>
<dbReference type="STRING" id="1231657.A0A1Y2A2J0"/>